<evidence type="ECO:0000256" key="2">
    <source>
        <dbReference type="ARBA" id="ARBA00023315"/>
    </source>
</evidence>
<dbReference type="SUPFAM" id="SSF55729">
    <property type="entry name" value="Acyl-CoA N-acyltransferases (Nat)"/>
    <property type="match status" value="1"/>
</dbReference>
<dbReference type="InterPro" id="IPR016181">
    <property type="entry name" value="Acyl_CoA_acyltransferase"/>
</dbReference>
<proteinExistence type="predicted"/>
<keyword evidence="2 4" id="KW-0012">Acyltransferase</keyword>
<reference evidence="5" key="1">
    <citation type="journal article" date="2019" name="Int. J. Syst. Evol. Microbiol.">
        <title>The Global Catalogue of Microorganisms (GCM) 10K type strain sequencing project: providing services to taxonomists for standard genome sequencing and annotation.</title>
        <authorList>
            <consortium name="The Broad Institute Genomics Platform"/>
            <consortium name="The Broad Institute Genome Sequencing Center for Infectious Disease"/>
            <person name="Wu L."/>
            <person name="Ma J."/>
        </authorList>
    </citation>
    <scope>NUCLEOTIDE SEQUENCE [LARGE SCALE GENOMIC DNA]</scope>
    <source>
        <strain evidence="5">CGMCC 4.1437</strain>
    </source>
</reference>
<evidence type="ECO:0000256" key="1">
    <source>
        <dbReference type="ARBA" id="ARBA00022679"/>
    </source>
</evidence>
<dbReference type="InterPro" id="IPR000182">
    <property type="entry name" value="GNAT_dom"/>
</dbReference>
<keyword evidence="1 4" id="KW-0808">Transferase</keyword>
<dbReference type="InterPro" id="IPR050832">
    <property type="entry name" value="Bact_Acetyltransf"/>
</dbReference>
<dbReference type="RefSeq" id="WP_380227559.1">
    <property type="nucleotide sequence ID" value="NZ_JBHSOF010000033.1"/>
</dbReference>
<gene>
    <name evidence="4" type="ORF">ACFP3U_23250</name>
</gene>
<dbReference type="Pfam" id="PF00583">
    <property type="entry name" value="Acetyltransf_1"/>
    <property type="match status" value="1"/>
</dbReference>
<sequence length="221" mass="24595">MQPELQPRTIVFCLVEGPDREQRSRFSGRQVADHRKLDHVTRRSARRSMSPRPGEPVVVRRFIQGDSVEALTRLLHRAYSDHVVAGRVFFASYQSVQDTANRLGKGECWIALAGSELVGTVTVAAPYEAPESYPAPTGAGSFWQLAVDPAYRGTGLGQRLLTLAEERITVLGATEVVIDTSDEAVELVGWYRRRGYVPIGTWRWDVTNYRSVVLLKALPTG</sequence>
<dbReference type="EC" id="2.3.-.-" evidence="4"/>
<dbReference type="Proteomes" id="UP001595975">
    <property type="component" value="Unassembled WGS sequence"/>
</dbReference>
<keyword evidence="5" id="KW-1185">Reference proteome</keyword>
<evidence type="ECO:0000313" key="4">
    <source>
        <dbReference type="EMBL" id="MFC5665887.1"/>
    </source>
</evidence>
<dbReference type="PROSITE" id="PS51186">
    <property type="entry name" value="GNAT"/>
    <property type="match status" value="1"/>
</dbReference>
<name>A0ABW0X5P1_9ACTN</name>
<evidence type="ECO:0000259" key="3">
    <source>
        <dbReference type="PROSITE" id="PS51186"/>
    </source>
</evidence>
<dbReference type="Gene3D" id="3.40.630.30">
    <property type="match status" value="1"/>
</dbReference>
<accession>A0ABW0X5P1</accession>
<dbReference type="PANTHER" id="PTHR43877">
    <property type="entry name" value="AMINOALKYLPHOSPHONATE N-ACETYLTRANSFERASE-RELATED-RELATED"/>
    <property type="match status" value="1"/>
</dbReference>
<dbReference type="GO" id="GO:0016746">
    <property type="term" value="F:acyltransferase activity"/>
    <property type="evidence" value="ECO:0007669"/>
    <property type="project" value="UniProtKB-KW"/>
</dbReference>
<comment type="caution">
    <text evidence="4">The sequence shown here is derived from an EMBL/GenBank/DDBJ whole genome shotgun (WGS) entry which is preliminary data.</text>
</comment>
<evidence type="ECO:0000313" key="5">
    <source>
        <dbReference type="Proteomes" id="UP001595975"/>
    </source>
</evidence>
<dbReference type="CDD" id="cd04301">
    <property type="entry name" value="NAT_SF"/>
    <property type="match status" value="1"/>
</dbReference>
<dbReference type="EMBL" id="JBHSOF010000033">
    <property type="protein sequence ID" value="MFC5665887.1"/>
    <property type="molecule type" value="Genomic_DNA"/>
</dbReference>
<protein>
    <submittedName>
        <fullName evidence="4">GNAT family N-acetyltransferase</fullName>
        <ecNumber evidence="4">2.3.-.-</ecNumber>
    </submittedName>
</protein>
<organism evidence="4 5">
    <name type="scientific">Kitasatospora misakiensis</name>
    <dbReference type="NCBI Taxonomy" id="67330"/>
    <lineage>
        <taxon>Bacteria</taxon>
        <taxon>Bacillati</taxon>
        <taxon>Actinomycetota</taxon>
        <taxon>Actinomycetes</taxon>
        <taxon>Kitasatosporales</taxon>
        <taxon>Streptomycetaceae</taxon>
        <taxon>Kitasatospora</taxon>
    </lineage>
</organism>
<feature type="domain" description="N-acetyltransferase" evidence="3">
    <location>
        <begin position="57"/>
        <end position="219"/>
    </location>
</feature>